<feature type="compositionally biased region" description="Basic and acidic residues" evidence="1">
    <location>
        <begin position="70"/>
        <end position="85"/>
    </location>
</feature>
<gene>
    <name evidence="2" type="ORF">R1flu_008616</name>
</gene>
<feature type="compositionally biased region" description="Basic and acidic residues" evidence="1">
    <location>
        <begin position="27"/>
        <end position="47"/>
    </location>
</feature>
<reference evidence="2 3" key="1">
    <citation type="submission" date="2024-09" db="EMBL/GenBank/DDBJ databases">
        <title>Chromosome-scale assembly of Riccia fluitans.</title>
        <authorList>
            <person name="Paukszto L."/>
            <person name="Sawicki J."/>
            <person name="Karawczyk K."/>
            <person name="Piernik-Szablinska J."/>
            <person name="Szczecinska M."/>
            <person name="Mazdziarz M."/>
        </authorList>
    </citation>
    <scope>NUCLEOTIDE SEQUENCE [LARGE SCALE GENOMIC DNA]</scope>
    <source>
        <strain evidence="2">Rf_01</strain>
        <tissue evidence="2">Aerial parts of the thallus</tissue>
    </source>
</reference>
<sequence length="85" mass="9689">MVDKDGILVTIEAILNEEGGLFNAEAEADRRGTKRRQDSPKTPVDKPKLRRKTKVTKKPHETIYLSDESQEVKQEEKTILPKDSL</sequence>
<dbReference type="EMBL" id="JBHFFA010000005">
    <property type="protein sequence ID" value="KAL2624371.1"/>
    <property type="molecule type" value="Genomic_DNA"/>
</dbReference>
<evidence type="ECO:0000313" key="3">
    <source>
        <dbReference type="Proteomes" id="UP001605036"/>
    </source>
</evidence>
<dbReference type="AlphaFoldDB" id="A0ABD1YC75"/>
<proteinExistence type="predicted"/>
<evidence type="ECO:0000256" key="1">
    <source>
        <dbReference type="SAM" id="MobiDB-lite"/>
    </source>
</evidence>
<protein>
    <submittedName>
        <fullName evidence="2">Uncharacterized protein</fullName>
    </submittedName>
</protein>
<feature type="compositionally biased region" description="Basic residues" evidence="1">
    <location>
        <begin position="48"/>
        <end position="57"/>
    </location>
</feature>
<feature type="region of interest" description="Disordered" evidence="1">
    <location>
        <begin position="20"/>
        <end position="85"/>
    </location>
</feature>
<organism evidence="2 3">
    <name type="scientific">Riccia fluitans</name>
    <dbReference type="NCBI Taxonomy" id="41844"/>
    <lineage>
        <taxon>Eukaryota</taxon>
        <taxon>Viridiplantae</taxon>
        <taxon>Streptophyta</taxon>
        <taxon>Embryophyta</taxon>
        <taxon>Marchantiophyta</taxon>
        <taxon>Marchantiopsida</taxon>
        <taxon>Marchantiidae</taxon>
        <taxon>Marchantiales</taxon>
        <taxon>Ricciaceae</taxon>
        <taxon>Riccia</taxon>
    </lineage>
</organism>
<evidence type="ECO:0000313" key="2">
    <source>
        <dbReference type="EMBL" id="KAL2624371.1"/>
    </source>
</evidence>
<dbReference type="Proteomes" id="UP001605036">
    <property type="component" value="Unassembled WGS sequence"/>
</dbReference>
<accession>A0ABD1YC75</accession>
<name>A0ABD1YC75_9MARC</name>
<comment type="caution">
    <text evidence="2">The sequence shown here is derived from an EMBL/GenBank/DDBJ whole genome shotgun (WGS) entry which is preliminary data.</text>
</comment>
<keyword evidence="3" id="KW-1185">Reference proteome</keyword>